<comment type="caution">
    <text evidence="6">The sequence shown here is derived from an EMBL/GenBank/DDBJ whole genome shotgun (WGS) entry which is preliminary data.</text>
</comment>
<evidence type="ECO:0000256" key="1">
    <source>
        <dbReference type="ARBA" id="ARBA00008714"/>
    </source>
</evidence>
<dbReference type="EMBL" id="JACGCI010000058">
    <property type="protein sequence ID" value="KAF6750138.1"/>
    <property type="molecule type" value="Genomic_DNA"/>
</dbReference>
<organism evidence="6 7">
    <name type="scientific">Ephemerocybe angulata</name>
    <dbReference type="NCBI Taxonomy" id="980116"/>
    <lineage>
        <taxon>Eukaryota</taxon>
        <taxon>Fungi</taxon>
        <taxon>Dikarya</taxon>
        <taxon>Basidiomycota</taxon>
        <taxon>Agaricomycotina</taxon>
        <taxon>Agaricomycetes</taxon>
        <taxon>Agaricomycetidae</taxon>
        <taxon>Agaricales</taxon>
        <taxon>Agaricineae</taxon>
        <taxon>Psathyrellaceae</taxon>
        <taxon>Ephemerocybe</taxon>
    </lineage>
</organism>
<feature type="domain" description="Manganese/iron superoxide dismutase C-terminal" evidence="5">
    <location>
        <begin position="60"/>
        <end position="128"/>
    </location>
</feature>
<dbReference type="GO" id="GO:0030145">
    <property type="term" value="F:manganese ion binding"/>
    <property type="evidence" value="ECO:0007669"/>
    <property type="project" value="TreeGrafter"/>
</dbReference>
<dbReference type="EC" id="1.15.1.1" evidence="2"/>
<evidence type="ECO:0000259" key="5">
    <source>
        <dbReference type="Pfam" id="PF02777"/>
    </source>
</evidence>
<dbReference type="InterPro" id="IPR019833">
    <property type="entry name" value="Mn/Fe_SOD_BS"/>
</dbReference>
<dbReference type="Proteomes" id="UP000521943">
    <property type="component" value="Unassembled WGS sequence"/>
</dbReference>
<dbReference type="SUPFAM" id="SSF54719">
    <property type="entry name" value="Fe,Mn superoxide dismutase (SOD), C-terminal domain"/>
    <property type="match status" value="1"/>
</dbReference>
<dbReference type="OrthoDB" id="239262at2759"/>
<evidence type="ECO:0000256" key="2">
    <source>
        <dbReference type="ARBA" id="ARBA00012682"/>
    </source>
</evidence>
<protein>
    <recommendedName>
        <fullName evidence="2">superoxide dismutase</fullName>
        <ecNumber evidence="2">1.15.1.1</ecNumber>
    </recommendedName>
</protein>
<proteinExistence type="inferred from homology"/>
<dbReference type="GO" id="GO:0005739">
    <property type="term" value="C:mitochondrion"/>
    <property type="evidence" value="ECO:0007669"/>
    <property type="project" value="TreeGrafter"/>
</dbReference>
<evidence type="ECO:0000313" key="6">
    <source>
        <dbReference type="EMBL" id="KAF6750138.1"/>
    </source>
</evidence>
<reference evidence="6 7" key="1">
    <citation type="submission" date="2020-07" db="EMBL/GenBank/DDBJ databases">
        <title>Comparative genomics of pyrophilous fungi reveals a link between fire events and developmental genes.</title>
        <authorList>
            <consortium name="DOE Joint Genome Institute"/>
            <person name="Steindorff A.S."/>
            <person name="Carver A."/>
            <person name="Calhoun S."/>
            <person name="Stillman K."/>
            <person name="Liu H."/>
            <person name="Lipzen A."/>
            <person name="Pangilinan J."/>
            <person name="Labutti K."/>
            <person name="Bruns T.D."/>
            <person name="Grigoriev I.V."/>
        </authorList>
    </citation>
    <scope>NUCLEOTIDE SEQUENCE [LARGE SCALE GENOMIC DNA]</scope>
    <source>
        <strain evidence="6 7">CBS 144469</strain>
    </source>
</reference>
<evidence type="ECO:0000313" key="7">
    <source>
        <dbReference type="Proteomes" id="UP000521943"/>
    </source>
</evidence>
<dbReference type="PANTHER" id="PTHR11404:SF6">
    <property type="entry name" value="SUPEROXIDE DISMUTASE [MN], MITOCHONDRIAL"/>
    <property type="match status" value="1"/>
</dbReference>
<keyword evidence="3" id="KW-0479">Metal-binding</keyword>
<gene>
    <name evidence="6" type="ORF">DFP72DRAFT_911274</name>
</gene>
<evidence type="ECO:0000256" key="3">
    <source>
        <dbReference type="ARBA" id="ARBA00022723"/>
    </source>
</evidence>
<keyword evidence="7" id="KW-1185">Reference proteome</keyword>
<dbReference type="Gene3D" id="3.55.40.20">
    <property type="entry name" value="Iron/manganese superoxide dismutase, C-terminal domain"/>
    <property type="match status" value="1"/>
</dbReference>
<dbReference type="PANTHER" id="PTHR11404">
    <property type="entry name" value="SUPEROXIDE DISMUTASE 2"/>
    <property type="match status" value="1"/>
</dbReference>
<dbReference type="AlphaFoldDB" id="A0A8H6LZS3"/>
<keyword evidence="4" id="KW-0560">Oxidoreductase</keyword>
<dbReference type="InterPro" id="IPR050265">
    <property type="entry name" value="Fe/Mn_Superoxide_Dismutase"/>
</dbReference>
<name>A0A8H6LZS3_9AGAR</name>
<accession>A0A8H6LZS3</accession>
<comment type="similarity">
    <text evidence="1">Belongs to the iron/manganese superoxide dismutase family.</text>
</comment>
<dbReference type="Pfam" id="PF02777">
    <property type="entry name" value="Sod_Fe_C"/>
    <property type="match status" value="1"/>
</dbReference>
<evidence type="ECO:0000256" key="4">
    <source>
        <dbReference type="ARBA" id="ARBA00023002"/>
    </source>
</evidence>
<dbReference type="InterPro" id="IPR019832">
    <property type="entry name" value="Mn/Fe_SOD_C"/>
</dbReference>
<dbReference type="PROSITE" id="PS00088">
    <property type="entry name" value="SOD_MN"/>
    <property type="match status" value="1"/>
</dbReference>
<dbReference type="GO" id="GO:0004784">
    <property type="term" value="F:superoxide dismutase activity"/>
    <property type="evidence" value="ECO:0007669"/>
    <property type="project" value="UniProtKB-EC"/>
</dbReference>
<sequence>MTLHHIKHHQTSASTLNAAGVAYTKAFTPKERITFPGRPEVQWRRTLQPLHLLEEPRARPLGIQASGWCWLEYNTQATKRLVIATMPNQDPLLCLVPIGIDSWEHAFYFQYLNFKHDYPNAIWNVINTSKRLRPPRRGFGLLQALSAVTAMNPMCERKQREGSETNYTCIVCL</sequence>
<dbReference type="InterPro" id="IPR036314">
    <property type="entry name" value="SOD_C_sf"/>
</dbReference>